<dbReference type="InterPro" id="IPR022892">
    <property type="entry name" value="RNaseHI"/>
</dbReference>
<evidence type="ECO:0000256" key="10">
    <source>
        <dbReference type="ARBA" id="ARBA00022842"/>
    </source>
</evidence>
<dbReference type="GO" id="GO:0043137">
    <property type="term" value="P:DNA replication, removal of RNA primer"/>
    <property type="evidence" value="ECO:0007669"/>
    <property type="project" value="TreeGrafter"/>
</dbReference>
<proteinExistence type="inferred from homology"/>
<keyword evidence="8" id="KW-0255">Endonuclease</keyword>
<comment type="similarity">
    <text evidence="3">Belongs to the RNase H family.</text>
</comment>
<keyword evidence="10" id="KW-0460">Magnesium</keyword>
<evidence type="ECO:0000256" key="1">
    <source>
        <dbReference type="ARBA" id="ARBA00000077"/>
    </source>
</evidence>
<keyword evidence="7" id="KW-0479">Metal-binding</keyword>
<dbReference type="PANTHER" id="PTHR10642">
    <property type="entry name" value="RIBONUCLEASE H1"/>
    <property type="match status" value="1"/>
</dbReference>
<evidence type="ECO:0000256" key="8">
    <source>
        <dbReference type="ARBA" id="ARBA00022759"/>
    </source>
</evidence>
<evidence type="ECO:0000256" key="7">
    <source>
        <dbReference type="ARBA" id="ARBA00022723"/>
    </source>
</evidence>
<sequence>MKTSLTPKNGINSSRITPNKGKEVIVYTDGGTRNTGNVKGGHVKTTDLAAWAYLIEWDDHSVYGTGGEYGATNNKMEQTAVIEALKKLLALDFADKKIRLVLDSQYVVNAINQHWLSGWKKRGWRRSSGSLANAEEWQEIDHLLSQFSDYQFEWTRGHNGDAGNEFVDSTLNQYMDQEM</sequence>
<keyword evidence="13" id="KW-1185">Reference proteome</keyword>
<comment type="subunit">
    <text evidence="4">Monomer.</text>
</comment>
<gene>
    <name evidence="12" type="ORF">LCB40_15990</name>
</gene>
<dbReference type="AlphaFoldDB" id="A0A916VJD2"/>
<evidence type="ECO:0000313" key="13">
    <source>
        <dbReference type="Proteomes" id="UP000677218"/>
    </source>
</evidence>
<evidence type="ECO:0000256" key="2">
    <source>
        <dbReference type="ARBA" id="ARBA00001946"/>
    </source>
</evidence>
<dbReference type="SUPFAM" id="SSF53098">
    <property type="entry name" value="Ribonuclease H-like"/>
    <property type="match status" value="1"/>
</dbReference>
<dbReference type="InterPro" id="IPR036397">
    <property type="entry name" value="RNaseH_sf"/>
</dbReference>
<organism evidence="12 13">
    <name type="scientific">Lactobacillus corticis</name>
    <dbReference type="NCBI Taxonomy" id="2201249"/>
    <lineage>
        <taxon>Bacteria</taxon>
        <taxon>Bacillati</taxon>
        <taxon>Bacillota</taxon>
        <taxon>Bacilli</taxon>
        <taxon>Lactobacillales</taxon>
        <taxon>Lactobacillaceae</taxon>
        <taxon>Lactobacillus</taxon>
    </lineage>
</organism>
<protein>
    <recommendedName>
        <fullName evidence="5">ribonuclease H</fullName>
        <ecNumber evidence="5">3.1.26.4</ecNumber>
    </recommendedName>
</protein>
<dbReference type="Gene3D" id="3.30.420.10">
    <property type="entry name" value="Ribonuclease H-like superfamily/Ribonuclease H"/>
    <property type="match status" value="1"/>
</dbReference>
<evidence type="ECO:0000256" key="3">
    <source>
        <dbReference type="ARBA" id="ARBA00005300"/>
    </source>
</evidence>
<dbReference type="GO" id="GO:0003676">
    <property type="term" value="F:nucleic acid binding"/>
    <property type="evidence" value="ECO:0007669"/>
    <property type="project" value="InterPro"/>
</dbReference>
<comment type="caution">
    <text evidence="12">The sequence shown here is derived from an EMBL/GenBank/DDBJ whole genome shotgun (WGS) entry which is preliminary data.</text>
</comment>
<name>A0A916VJD2_9LACO</name>
<dbReference type="GO" id="GO:0046872">
    <property type="term" value="F:metal ion binding"/>
    <property type="evidence" value="ECO:0007669"/>
    <property type="project" value="UniProtKB-KW"/>
</dbReference>
<evidence type="ECO:0000256" key="9">
    <source>
        <dbReference type="ARBA" id="ARBA00022801"/>
    </source>
</evidence>
<dbReference type="GO" id="GO:0004523">
    <property type="term" value="F:RNA-DNA hybrid ribonuclease activity"/>
    <property type="evidence" value="ECO:0007669"/>
    <property type="project" value="UniProtKB-EC"/>
</dbReference>
<dbReference type="EC" id="3.1.26.4" evidence="5"/>
<dbReference type="InterPro" id="IPR050092">
    <property type="entry name" value="RNase_H"/>
</dbReference>
<dbReference type="Pfam" id="PF00075">
    <property type="entry name" value="RNase_H"/>
    <property type="match status" value="1"/>
</dbReference>
<feature type="domain" description="RNase H type-1" evidence="11">
    <location>
        <begin position="20"/>
        <end position="176"/>
    </location>
</feature>
<evidence type="ECO:0000256" key="6">
    <source>
        <dbReference type="ARBA" id="ARBA00022722"/>
    </source>
</evidence>
<accession>A0A916VJD2</accession>
<dbReference type="InterPro" id="IPR002156">
    <property type="entry name" value="RNaseH_domain"/>
</dbReference>
<reference evidence="12" key="1">
    <citation type="submission" date="2020-08" db="EMBL/GenBank/DDBJ databases">
        <title>Taxonomic study for Lactobacillus species isolated from hardwood bark.</title>
        <authorList>
            <person name="Tohno M."/>
            <person name="Tanizawa Y."/>
        </authorList>
    </citation>
    <scope>NUCLEOTIDE SEQUENCE</scope>
    <source>
        <strain evidence="12">B40</strain>
    </source>
</reference>
<dbReference type="Proteomes" id="UP000677218">
    <property type="component" value="Unassembled WGS sequence"/>
</dbReference>
<dbReference type="CDD" id="cd09278">
    <property type="entry name" value="RNase_HI_prokaryote_like"/>
    <property type="match status" value="1"/>
</dbReference>
<keyword evidence="6" id="KW-0540">Nuclease</keyword>
<comment type="cofactor">
    <cofactor evidence="2">
        <name>Mg(2+)</name>
        <dbReference type="ChEBI" id="CHEBI:18420"/>
    </cofactor>
</comment>
<evidence type="ECO:0000259" key="11">
    <source>
        <dbReference type="PROSITE" id="PS50879"/>
    </source>
</evidence>
<evidence type="ECO:0000256" key="4">
    <source>
        <dbReference type="ARBA" id="ARBA00011245"/>
    </source>
</evidence>
<dbReference type="InterPro" id="IPR012337">
    <property type="entry name" value="RNaseH-like_sf"/>
</dbReference>
<dbReference type="PROSITE" id="PS50879">
    <property type="entry name" value="RNASE_H_1"/>
    <property type="match status" value="1"/>
</dbReference>
<evidence type="ECO:0000313" key="12">
    <source>
        <dbReference type="EMBL" id="GFZ27719.1"/>
    </source>
</evidence>
<comment type="catalytic activity">
    <reaction evidence="1">
        <text>Endonucleolytic cleavage to 5'-phosphomonoester.</text>
        <dbReference type="EC" id="3.1.26.4"/>
    </reaction>
</comment>
<keyword evidence="9" id="KW-0378">Hydrolase</keyword>
<dbReference type="PANTHER" id="PTHR10642:SF26">
    <property type="entry name" value="RIBONUCLEASE H1"/>
    <property type="match status" value="1"/>
</dbReference>
<evidence type="ECO:0000256" key="5">
    <source>
        <dbReference type="ARBA" id="ARBA00012180"/>
    </source>
</evidence>
<dbReference type="EMBL" id="BMAY01000016">
    <property type="protein sequence ID" value="GFZ27719.1"/>
    <property type="molecule type" value="Genomic_DNA"/>
</dbReference>